<dbReference type="InterPro" id="IPR011010">
    <property type="entry name" value="DNA_brk_join_enz"/>
</dbReference>
<comment type="similarity">
    <text evidence="1">Belongs to the 'phage' integrase family.</text>
</comment>
<dbReference type="SUPFAM" id="SSF56349">
    <property type="entry name" value="DNA breaking-rejoining enzymes"/>
    <property type="match status" value="1"/>
</dbReference>
<evidence type="ECO:0000259" key="7">
    <source>
        <dbReference type="PROSITE" id="PS51900"/>
    </source>
</evidence>
<dbReference type="InterPro" id="IPR025166">
    <property type="entry name" value="Integrase_DNA_bind_dom"/>
</dbReference>
<dbReference type="PROSITE" id="PS51900">
    <property type="entry name" value="CB"/>
    <property type="match status" value="1"/>
</dbReference>
<dbReference type="InterPro" id="IPR050808">
    <property type="entry name" value="Phage_Integrase"/>
</dbReference>
<proteinExistence type="inferred from homology"/>
<keyword evidence="4" id="KW-0233">DNA recombination</keyword>
<comment type="caution">
    <text evidence="8">The sequence shown here is derived from an EMBL/GenBank/DDBJ whole genome shotgun (WGS) entry which is preliminary data.</text>
</comment>
<gene>
    <name evidence="8" type="ORF">ACFPDQ_04155</name>
</gene>
<evidence type="ECO:0000313" key="8">
    <source>
        <dbReference type="EMBL" id="MFC4892237.1"/>
    </source>
</evidence>
<evidence type="ECO:0000256" key="2">
    <source>
        <dbReference type="ARBA" id="ARBA00022908"/>
    </source>
</evidence>
<dbReference type="PANTHER" id="PTHR30629">
    <property type="entry name" value="PROPHAGE INTEGRASE"/>
    <property type="match status" value="1"/>
</dbReference>
<dbReference type="InterPro" id="IPR053876">
    <property type="entry name" value="Phage_int_M"/>
</dbReference>
<dbReference type="Pfam" id="PF13356">
    <property type="entry name" value="Arm-DNA-bind_3"/>
    <property type="match status" value="1"/>
</dbReference>
<evidence type="ECO:0000256" key="5">
    <source>
        <dbReference type="PROSITE-ProRule" id="PRU01248"/>
    </source>
</evidence>
<dbReference type="Pfam" id="PF22022">
    <property type="entry name" value="Phage_int_M"/>
    <property type="match status" value="1"/>
</dbReference>
<dbReference type="PANTHER" id="PTHR30629:SF2">
    <property type="entry name" value="PROPHAGE INTEGRASE INTS-RELATED"/>
    <property type="match status" value="1"/>
</dbReference>
<dbReference type="RefSeq" id="WP_159240214.1">
    <property type="nucleotide sequence ID" value="NZ_JBHSJH010000002.1"/>
</dbReference>
<dbReference type="EMBL" id="JBHSJH010000002">
    <property type="protein sequence ID" value="MFC4892237.1"/>
    <property type="molecule type" value="Genomic_DNA"/>
</dbReference>
<evidence type="ECO:0000256" key="1">
    <source>
        <dbReference type="ARBA" id="ARBA00008857"/>
    </source>
</evidence>
<accession>A0ABV9TBR5</accession>
<protein>
    <submittedName>
        <fullName evidence="8">Tyrosine-type recombinase/integrase</fullName>
    </submittedName>
</protein>
<dbReference type="Proteomes" id="UP001595926">
    <property type="component" value="Unassembled WGS sequence"/>
</dbReference>
<dbReference type="InterPro" id="IPR038488">
    <property type="entry name" value="Integrase_DNA-bd_sf"/>
</dbReference>
<evidence type="ECO:0000259" key="6">
    <source>
        <dbReference type="PROSITE" id="PS51898"/>
    </source>
</evidence>
<keyword evidence="3 5" id="KW-0238">DNA-binding</keyword>
<organism evidence="8 9">
    <name type="scientific">Pseudofrancisella aestuarii</name>
    <dbReference type="NCBI Taxonomy" id="2670347"/>
    <lineage>
        <taxon>Bacteria</taxon>
        <taxon>Pseudomonadati</taxon>
        <taxon>Pseudomonadota</taxon>
        <taxon>Gammaproteobacteria</taxon>
        <taxon>Thiotrichales</taxon>
        <taxon>Francisellaceae</taxon>
        <taxon>Pseudofrancisella</taxon>
    </lineage>
</organism>
<evidence type="ECO:0000256" key="3">
    <source>
        <dbReference type="ARBA" id="ARBA00023125"/>
    </source>
</evidence>
<dbReference type="PROSITE" id="PS51898">
    <property type="entry name" value="TYR_RECOMBINASE"/>
    <property type="match status" value="1"/>
</dbReference>
<dbReference type="InterPro" id="IPR044068">
    <property type="entry name" value="CB"/>
</dbReference>
<keyword evidence="9" id="KW-1185">Reference proteome</keyword>
<keyword evidence="2" id="KW-0229">DNA integration</keyword>
<feature type="domain" description="Tyr recombinase" evidence="6">
    <location>
        <begin position="204"/>
        <end position="389"/>
    </location>
</feature>
<dbReference type="InterPro" id="IPR002104">
    <property type="entry name" value="Integrase_catalytic"/>
</dbReference>
<dbReference type="CDD" id="cd00801">
    <property type="entry name" value="INT_P4_C"/>
    <property type="match status" value="1"/>
</dbReference>
<dbReference type="Gene3D" id="1.10.443.10">
    <property type="entry name" value="Intergrase catalytic core"/>
    <property type="match status" value="1"/>
</dbReference>
<dbReference type="Pfam" id="PF00589">
    <property type="entry name" value="Phage_integrase"/>
    <property type="match status" value="1"/>
</dbReference>
<feature type="domain" description="Core-binding (CB)" evidence="7">
    <location>
        <begin position="98"/>
        <end position="177"/>
    </location>
</feature>
<dbReference type="InterPro" id="IPR010998">
    <property type="entry name" value="Integrase_recombinase_N"/>
</dbReference>
<evidence type="ECO:0000256" key="4">
    <source>
        <dbReference type="ARBA" id="ARBA00023172"/>
    </source>
</evidence>
<dbReference type="InterPro" id="IPR013762">
    <property type="entry name" value="Integrase-like_cat_sf"/>
</dbReference>
<evidence type="ECO:0000313" key="9">
    <source>
        <dbReference type="Proteomes" id="UP001595926"/>
    </source>
</evidence>
<dbReference type="Gene3D" id="3.30.160.390">
    <property type="entry name" value="Integrase, DNA-binding domain"/>
    <property type="match status" value="1"/>
</dbReference>
<name>A0ABV9TBR5_9GAMM</name>
<reference evidence="9" key="1">
    <citation type="journal article" date="2019" name="Int. J. Syst. Evol. Microbiol.">
        <title>The Global Catalogue of Microorganisms (GCM) 10K type strain sequencing project: providing services to taxonomists for standard genome sequencing and annotation.</title>
        <authorList>
            <consortium name="The Broad Institute Genomics Platform"/>
            <consortium name="The Broad Institute Genome Sequencing Center for Infectious Disease"/>
            <person name="Wu L."/>
            <person name="Ma J."/>
        </authorList>
    </citation>
    <scope>NUCLEOTIDE SEQUENCE [LARGE SCALE GENOMIC DNA]</scope>
    <source>
        <strain evidence="9">CGMCC 1.13718</strain>
    </source>
</reference>
<dbReference type="Gene3D" id="1.10.150.130">
    <property type="match status" value="1"/>
</dbReference>
<sequence>MGKLTKKEIDSIKHSGSIKSIERYKDINNLYLEVKPSNAKSWLYRYQFNGKPKSIGLGGYPNISLSQARELTNEYNKVKARGVDPKIQLQQSKYENTKEFQEVADKWLEKKQKEWSTATYKKSRGYLYNDILPIFKTRNINEIEYIEIANFLKRFKDTPTKQNKIKIVLSGIYQLAKAYGLCEVNHINSDLGIVMERQRAESYPFIHPIDDKENLSKLLNDIDNYHGNYIVKKALQLAPYLAFRPNMIVSLKWSDFREKEGLLVIEAENMKMRKEFKQPLSDQAFNILMELKEYTGTSEYIFSNRNGKHITPDSLRVAIQRGLGYIGKDKPKFTTHGWRHVTSTGLYNLQRKYRWQTEAIEMVLDHQERNKVKAVYNNYDYLDERKEILSVWASFIDDIKQNGNIIDFEKVS</sequence>